<dbReference type="KEGG" id="bbel:109465731"/>
<dbReference type="Pfam" id="PF13472">
    <property type="entry name" value="Lipase_GDSL_2"/>
    <property type="match status" value="1"/>
</dbReference>
<dbReference type="InterPro" id="IPR013830">
    <property type="entry name" value="SGNH_hydro"/>
</dbReference>
<sequence>MTTNPAATPVPVEDVQGDRRWMDLHEHYVREAHEKEPEVLFVGDSLILQLTQTQIWKEKFEPMHCLNFGCGGDATQHVLWRLQNGELKNIAPKVVVFLAGTNNHGHTAEQVAGGIEACVRTIVQQQPQAKVLVLTIPPRGHQPNPLRVKNEEVNRSVSTLLESFPSVQLVDVCQGLLQSDGTINHNDMYDYLHLTSSGYAKFCEPLYCALAEILKMQDATALAMDAADNLVETPD</sequence>
<proteinExistence type="inferred from homology"/>
<dbReference type="InterPro" id="IPR036514">
    <property type="entry name" value="SGNH_hydro_sf"/>
</dbReference>
<dbReference type="Gene3D" id="3.40.50.1110">
    <property type="entry name" value="SGNH hydrolase"/>
    <property type="match status" value="1"/>
</dbReference>
<dbReference type="SUPFAM" id="SSF52266">
    <property type="entry name" value="SGNH hydrolase"/>
    <property type="match status" value="1"/>
</dbReference>
<evidence type="ECO:0000256" key="4">
    <source>
        <dbReference type="ARBA" id="ARBA00038184"/>
    </source>
</evidence>
<dbReference type="Proteomes" id="UP000515135">
    <property type="component" value="Unplaced"/>
</dbReference>
<comment type="catalytic activity">
    <reaction evidence="3">
        <text>1-O-hexadecyl-2-acetyl-sn-glycero-3-phosphate + H2O = 1-O-hexadecyl-sn-glycero-3-phosphate + acetate + H(+)</text>
        <dbReference type="Rhea" id="RHEA:41704"/>
        <dbReference type="ChEBI" id="CHEBI:15377"/>
        <dbReference type="ChEBI" id="CHEBI:15378"/>
        <dbReference type="ChEBI" id="CHEBI:30089"/>
        <dbReference type="ChEBI" id="CHEBI:77580"/>
        <dbReference type="ChEBI" id="CHEBI:78385"/>
    </reaction>
    <physiologicalReaction direction="left-to-right" evidence="3">
        <dbReference type="Rhea" id="RHEA:41705"/>
    </physiologicalReaction>
</comment>
<evidence type="ECO:0000256" key="1">
    <source>
        <dbReference type="ARBA" id="ARBA00013201"/>
    </source>
</evidence>
<evidence type="ECO:0000313" key="8">
    <source>
        <dbReference type="RefSeq" id="XP_019618684.1"/>
    </source>
</evidence>
<evidence type="ECO:0000256" key="3">
    <source>
        <dbReference type="ARBA" id="ARBA00035804"/>
    </source>
</evidence>
<dbReference type="CDD" id="cd01820">
    <property type="entry name" value="PAF_acetylesterase_like"/>
    <property type="match status" value="1"/>
</dbReference>
<dbReference type="GO" id="GO:0003847">
    <property type="term" value="F:1-alkyl-2-acetylglycerophosphocholine esterase activity"/>
    <property type="evidence" value="ECO:0007669"/>
    <property type="project" value="UniProtKB-EC"/>
</dbReference>
<dbReference type="RefSeq" id="XP_019618684.1">
    <property type="nucleotide sequence ID" value="XM_019763125.1"/>
</dbReference>
<evidence type="ECO:0000256" key="5">
    <source>
        <dbReference type="ARBA" id="ARBA00048078"/>
    </source>
</evidence>
<name>A0A6P4Y8R7_BRABE</name>
<keyword evidence="7" id="KW-1185">Reference proteome</keyword>
<comment type="catalytic activity">
    <reaction evidence="5">
        <text>a 1-O-alkyl-2-acetyl-sn-glycero-3-phosphocholine + H2O = a 1-O-alkyl-sn-glycero-3-phosphocholine + acetate + H(+)</text>
        <dbReference type="Rhea" id="RHEA:17777"/>
        <dbReference type="ChEBI" id="CHEBI:15377"/>
        <dbReference type="ChEBI" id="CHEBI:15378"/>
        <dbReference type="ChEBI" id="CHEBI:30089"/>
        <dbReference type="ChEBI" id="CHEBI:30909"/>
        <dbReference type="ChEBI" id="CHEBI:36707"/>
        <dbReference type="EC" id="3.1.1.47"/>
    </reaction>
    <physiologicalReaction direction="left-to-right" evidence="5">
        <dbReference type="Rhea" id="RHEA:17778"/>
    </physiologicalReaction>
</comment>
<dbReference type="EC" id="3.1.1.47" evidence="1"/>
<dbReference type="OrthoDB" id="505607at2759"/>
<comment type="similarity">
    <text evidence="4">Belongs to the 'GDSL' lipolytic enzyme family. Platelet-activating factor acetylhydrolase IB beta/gamma subunits subfamily.</text>
</comment>
<dbReference type="PANTHER" id="PTHR11852">
    <property type="entry name" value="PLATELET-ACTIVATING FACTOR ACETYLHYDROLASE"/>
    <property type="match status" value="1"/>
</dbReference>
<reference evidence="8" key="1">
    <citation type="submission" date="2025-08" db="UniProtKB">
        <authorList>
            <consortium name="RefSeq"/>
        </authorList>
    </citation>
    <scope>IDENTIFICATION</scope>
    <source>
        <tissue evidence="8">Gonad</tissue>
    </source>
</reference>
<organism evidence="7 8">
    <name type="scientific">Branchiostoma belcheri</name>
    <name type="common">Amphioxus</name>
    <dbReference type="NCBI Taxonomy" id="7741"/>
    <lineage>
        <taxon>Eukaryota</taxon>
        <taxon>Metazoa</taxon>
        <taxon>Chordata</taxon>
        <taxon>Cephalochordata</taxon>
        <taxon>Leptocardii</taxon>
        <taxon>Amphioxiformes</taxon>
        <taxon>Branchiostomatidae</taxon>
        <taxon>Branchiostoma</taxon>
    </lineage>
</organism>
<dbReference type="PANTHER" id="PTHR11852:SF0">
    <property type="entry name" value="PLATELET-ACTIVATING FACTOR ACETYLHYDROLASE IB SUBUNIT BETA HOMOLOG"/>
    <property type="match status" value="1"/>
</dbReference>
<evidence type="ECO:0000313" key="7">
    <source>
        <dbReference type="Proteomes" id="UP000515135"/>
    </source>
</evidence>
<feature type="domain" description="SGNH hydrolase-type esterase" evidence="6">
    <location>
        <begin position="65"/>
        <end position="200"/>
    </location>
</feature>
<dbReference type="AlphaFoldDB" id="A0A6P4Y8R7"/>
<comment type="catalytic activity">
    <reaction evidence="2">
        <text>1-O-hexadecyl-2-acetyl-sn-glycero-3-phosphocholine + H2O = 1-O-hexadecyl-sn-glycero-3-phosphocholine + acetate + H(+)</text>
        <dbReference type="Rhea" id="RHEA:40479"/>
        <dbReference type="ChEBI" id="CHEBI:15377"/>
        <dbReference type="ChEBI" id="CHEBI:15378"/>
        <dbReference type="ChEBI" id="CHEBI:30089"/>
        <dbReference type="ChEBI" id="CHEBI:44811"/>
        <dbReference type="ChEBI" id="CHEBI:64496"/>
    </reaction>
    <physiologicalReaction direction="left-to-right" evidence="2">
        <dbReference type="Rhea" id="RHEA:40480"/>
    </physiologicalReaction>
</comment>
<dbReference type="GeneID" id="109465731"/>
<protein>
    <recommendedName>
        <fullName evidence="1">1-alkyl-2-acetylglycerophosphocholine esterase</fullName>
        <ecNumber evidence="1">3.1.1.47</ecNumber>
    </recommendedName>
</protein>
<evidence type="ECO:0000256" key="2">
    <source>
        <dbReference type="ARBA" id="ARBA00023721"/>
    </source>
</evidence>
<gene>
    <name evidence="8" type="primary">LOC109465731</name>
</gene>
<evidence type="ECO:0000259" key="6">
    <source>
        <dbReference type="Pfam" id="PF13472"/>
    </source>
</evidence>
<accession>A0A6P4Y8R7</accession>